<dbReference type="RefSeq" id="XP_003956795.1">
    <property type="nucleotide sequence ID" value="XM_003956746.1"/>
</dbReference>
<dbReference type="GO" id="GO:0034399">
    <property type="term" value="C:nuclear periphery"/>
    <property type="evidence" value="ECO:0007669"/>
    <property type="project" value="EnsemblFungi"/>
</dbReference>
<dbReference type="GO" id="GO:0031298">
    <property type="term" value="C:replication fork protection complex"/>
    <property type="evidence" value="ECO:0007669"/>
    <property type="project" value="EnsemblFungi"/>
</dbReference>
<feature type="compositionally biased region" description="Polar residues" evidence="4">
    <location>
        <begin position="356"/>
        <end position="368"/>
    </location>
</feature>
<dbReference type="GO" id="GO:0007095">
    <property type="term" value="P:mitotic G2 DNA damage checkpoint signaling"/>
    <property type="evidence" value="ECO:0007669"/>
    <property type="project" value="TreeGrafter"/>
</dbReference>
<dbReference type="InterPro" id="IPR024146">
    <property type="entry name" value="Claspin"/>
</dbReference>
<feature type="compositionally biased region" description="Basic and acidic residues" evidence="4">
    <location>
        <begin position="637"/>
        <end position="648"/>
    </location>
</feature>
<feature type="region of interest" description="Disordered" evidence="4">
    <location>
        <begin position="842"/>
        <end position="871"/>
    </location>
</feature>
<feature type="region of interest" description="Disordered" evidence="4">
    <location>
        <begin position="1015"/>
        <end position="1041"/>
    </location>
</feature>
<feature type="region of interest" description="Disordered" evidence="4">
    <location>
        <begin position="585"/>
        <end position="607"/>
    </location>
</feature>
<dbReference type="GO" id="GO:0030466">
    <property type="term" value="P:silent mating-type cassette heterochromatin formation"/>
    <property type="evidence" value="ECO:0007669"/>
    <property type="project" value="EnsemblFungi"/>
</dbReference>
<accession>H2ATG0</accession>
<comment type="subcellular location">
    <subcellularLocation>
        <location evidence="1">Nucleus</location>
    </subcellularLocation>
</comment>
<keyword evidence="2" id="KW-0597">Phosphoprotein</keyword>
<dbReference type="STRING" id="1071382.H2ATG0"/>
<dbReference type="GO" id="GO:0031573">
    <property type="term" value="P:mitotic intra-S DNA damage checkpoint signaling"/>
    <property type="evidence" value="ECO:0007669"/>
    <property type="project" value="EnsemblFungi"/>
</dbReference>
<feature type="compositionally biased region" description="Basic and acidic residues" evidence="4">
    <location>
        <begin position="657"/>
        <end position="676"/>
    </location>
</feature>
<name>H2ATG0_KAZAF</name>
<dbReference type="Proteomes" id="UP000005220">
    <property type="component" value="Chromosome 4"/>
</dbReference>
<proteinExistence type="predicted"/>
<dbReference type="PANTHER" id="PTHR14396">
    <property type="entry name" value="CLASPIN"/>
    <property type="match status" value="1"/>
</dbReference>
<dbReference type="GO" id="GO:0000781">
    <property type="term" value="C:chromosome, telomeric region"/>
    <property type="evidence" value="ECO:0007669"/>
    <property type="project" value="GOC"/>
</dbReference>
<dbReference type="InterPro" id="IPR018564">
    <property type="entry name" value="Repl_chkpnt_MRC1_dom"/>
</dbReference>
<dbReference type="GO" id="GO:0033314">
    <property type="term" value="P:mitotic DNA replication checkpoint signaling"/>
    <property type="evidence" value="ECO:0007669"/>
    <property type="project" value="TreeGrafter"/>
</dbReference>
<reference evidence="6 7" key="1">
    <citation type="journal article" date="2011" name="Proc. Natl. Acad. Sci. U.S.A.">
        <title>Evolutionary erosion of yeast sex chromosomes by mating-type switching accidents.</title>
        <authorList>
            <person name="Gordon J.L."/>
            <person name="Armisen D."/>
            <person name="Proux-Wera E."/>
            <person name="Oheigeartaigh S.S."/>
            <person name="Byrne K.P."/>
            <person name="Wolfe K.H."/>
        </authorList>
    </citation>
    <scope>NUCLEOTIDE SEQUENCE [LARGE SCALE GENOMIC DNA]</scope>
    <source>
        <strain evidence="7">ATCC 22294 / BCRC 22015 / CBS 2517 / CECT 1963 / NBRC 1671 / NRRL Y-8276</strain>
    </source>
</reference>
<evidence type="ECO:0000259" key="5">
    <source>
        <dbReference type="Pfam" id="PF09444"/>
    </source>
</evidence>
<sequence length="1041" mass="118839">MDGIFGNLQALKPKKRTTYKKISDDLENDTSESNNDPPALTGEGFLFDNPTLNRIKKRLDGEEKDVVQYTMNFSQTQLISNLYGGGEDLDAPEVERREKQQLHEQQLELTKKRASKGQLHAFTKSSGNINDLRLMQPTQVIGSTQLAKEFSPVSRTYFKYVPDVNQSTQVIHSATQDDTQVVSAREADTQATQMTQVLSASTQGIYNTQETQSITDSTQPISYSSSTQDYKTNKFNRHPTPEDTQIIPREFDDDASTLPIPEGDKTQKDTSAVLKTQIDSTTEGTSYSATVSDTLKIHEIQRELEESQKTKTIPEYKQHVRTPKNVIVFTKESYFDEFDSDDEEKEENLESEGDSQKVQLLKNTSPSDKSNDGKRLPDKTRTSPSFKPKLHGLNNYELKLKRQLNSDQQIDLNLDSDDEDGIDRMGEKGPISQMSKATVFDIKARLSKKRPIVKISNDSKTTLHTLFNKLQKASRQQIIEHQKEVIEKKGLNLEDIEKEKKIVENLLEQEINRNKKIRQREKEREKQLADAQDDENDLDFDHSANELDESELSGEESAIDSDNDYDDFSLEKTKRSKKKVIVEDSDTEIEDEKMSHNAQIREEKDDSLFQNRNAINLGPYGDNLSLAPIRITTEKQSGKNFKVSRESGDERDEEIPEKDRIRLIEEKKQHELERQRKQMKKRKEMKAKGITNFLEEEAEESEDEWHGIGGIDGEMSDEYDSEVEKMIDDYSKANFNPDEIRQMLADENKETDIKMVEKILYDIKNGGFRKRRKGAMDLELSDEEDDELKQYRLKRRELMRQKRLEVGEAETLVKNPKSKAFFESMVDDIVEVKNPFAVFEPQRSGTITTDDGTQENANSNEGAASQNPSKKVMLSEEFVQRTLSFLNSSKDMDQFAPARSMRAEANDELIEDLTALKKQSSIKSFKTTRASVSQEPTDFDKENDDSFDDLLNSRVGTSSIMKTFSATVDINDKFQEGVKTVKVSKAYKSVSSSKASITYMGKMRKLVAPQKKVANLSSSDIKNTNSRTSKLFSRQDESFES</sequence>
<dbReference type="GO" id="GO:0000723">
    <property type="term" value="P:telomere maintenance"/>
    <property type="evidence" value="ECO:0007669"/>
    <property type="project" value="EnsemblFungi"/>
</dbReference>
<dbReference type="PANTHER" id="PTHR14396:SF10">
    <property type="entry name" value="CLASPIN"/>
    <property type="match status" value="1"/>
</dbReference>
<evidence type="ECO:0000313" key="7">
    <source>
        <dbReference type="Proteomes" id="UP000005220"/>
    </source>
</evidence>
<keyword evidence="7" id="KW-1185">Reference proteome</keyword>
<dbReference type="HOGENOM" id="CLU_007004_0_0_1"/>
<dbReference type="FunCoup" id="H2ATG0">
    <property type="interactions" value="316"/>
</dbReference>
<dbReference type="GO" id="GO:0007064">
    <property type="term" value="P:mitotic sister chromatid cohesion"/>
    <property type="evidence" value="ECO:0007669"/>
    <property type="project" value="EnsemblFungi"/>
</dbReference>
<evidence type="ECO:0000256" key="2">
    <source>
        <dbReference type="ARBA" id="ARBA00022553"/>
    </source>
</evidence>
<dbReference type="GO" id="GO:0050821">
    <property type="term" value="P:protein stabilization"/>
    <property type="evidence" value="ECO:0007669"/>
    <property type="project" value="EnsemblFungi"/>
</dbReference>
<dbReference type="GO" id="GO:0071470">
    <property type="term" value="P:cellular response to osmotic stress"/>
    <property type="evidence" value="ECO:0007669"/>
    <property type="project" value="EnsemblFungi"/>
</dbReference>
<feature type="region of interest" description="Disordered" evidence="4">
    <location>
        <begin position="338"/>
        <end position="391"/>
    </location>
</feature>
<feature type="compositionally biased region" description="Polar residues" evidence="4">
    <location>
        <begin position="843"/>
        <end position="869"/>
    </location>
</feature>
<evidence type="ECO:0000256" key="3">
    <source>
        <dbReference type="ARBA" id="ARBA00023242"/>
    </source>
</evidence>
<evidence type="ECO:0000313" key="6">
    <source>
        <dbReference type="EMBL" id="CCF57660.1"/>
    </source>
</evidence>
<feature type="region of interest" description="Disordered" evidence="4">
    <location>
        <begin position="637"/>
        <end position="715"/>
    </location>
</feature>
<dbReference type="GO" id="GO:0006281">
    <property type="term" value="P:DNA repair"/>
    <property type="evidence" value="ECO:0007669"/>
    <property type="project" value="EnsemblFungi"/>
</dbReference>
<dbReference type="GO" id="GO:0043570">
    <property type="term" value="P:maintenance of DNA repeat elements"/>
    <property type="evidence" value="ECO:0007669"/>
    <property type="project" value="EnsemblFungi"/>
</dbReference>
<feature type="domain" description="DNA replication checkpoint mediator MRC1" evidence="5">
    <location>
        <begin position="687"/>
        <end position="824"/>
    </location>
</feature>
<dbReference type="GO" id="GO:0031297">
    <property type="term" value="P:replication fork processing"/>
    <property type="evidence" value="ECO:0007669"/>
    <property type="project" value="EnsemblFungi"/>
</dbReference>
<feature type="region of interest" description="Disordered" evidence="4">
    <location>
        <begin position="212"/>
        <end position="271"/>
    </location>
</feature>
<feature type="compositionally biased region" description="Acidic residues" evidence="4">
    <location>
        <begin position="694"/>
        <end position="703"/>
    </location>
</feature>
<dbReference type="OrthoDB" id="2130597at2759"/>
<evidence type="ECO:0000256" key="4">
    <source>
        <dbReference type="SAM" id="MobiDB-lite"/>
    </source>
</evidence>
<protein>
    <recommendedName>
        <fullName evidence="5">DNA replication checkpoint mediator MRC1 domain-containing protein</fullName>
    </recommendedName>
</protein>
<dbReference type="eggNOG" id="ENOG502QSP5">
    <property type="taxonomic scope" value="Eukaryota"/>
</dbReference>
<feature type="region of interest" description="Disordered" evidence="4">
    <location>
        <begin position="16"/>
        <end position="43"/>
    </location>
</feature>
<gene>
    <name evidence="6" type="primary">KAFR0D00140</name>
    <name evidence="6" type="ORF">KAFR_0D00140</name>
</gene>
<dbReference type="Pfam" id="PF09444">
    <property type="entry name" value="MRC1"/>
    <property type="match status" value="1"/>
</dbReference>
<dbReference type="GO" id="GO:0031509">
    <property type="term" value="P:subtelomeric heterochromatin formation"/>
    <property type="evidence" value="ECO:0007669"/>
    <property type="project" value="EnsemblFungi"/>
</dbReference>
<dbReference type="InParanoid" id="H2ATG0"/>
<dbReference type="AlphaFoldDB" id="H2ATG0"/>
<dbReference type="EMBL" id="HE650824">
    <property type="protein sequence ID" value="CCF57660.1"/>
    <property type="molecule type" value="Genomic_DNA"/>
</dbReference>
<feature type="compositionally biased region" description="Basic and acidic residues" evidence="4">
    <location>
        <begin position="592"/>
        <end position="607"/>
    </location>
</feature>
<organism evidence="6 7">
    <name type="scientific">Kazachstania africana (strain ATCC 22294 / BCRC 22015 / CBS 2517 / CECT 1963 / NBRC 1671 / NRRL Y-8276)</name>
    <name type="common">Yeast</name>
    <name type="synonym">Kluyveromyces africanus</name>
    <dbReference type="NCBI Taxonomy" id="1071382"/>
    <lineage>
        <taxon>Eukaryota</taxon>
        <taxon>Fungi</taxon>
        <taxon>Dikarya</taxon>
        <taxon>Ascomycota</taxon>
        <taxon>Saccharomycotina</taxon>
        <taxon>Saccharomycetes</taxon>
        <taxon>Saccharomycetales</taxon>
        <taxon>Saccharomycetaceae</taxon>
        <taxon>Kazachstania</taxon>
    </lineage>
</organism>
<dbReference type="GO" id="GO:0033262">
    <property type="term" value="P:regulation of nuclear cell cycle DNA replication"/>
    <property type="evidence" value="ECO:0007669"/>
    <property type="project" value="EnsemblFungi"/>
</dbReference>
<feature type="region of interest" description="Disordered" evidence="4">
    <location>
        <begin position="517"/>
        <end position="567"/>
    </location>
</feature>
<feature type="compositionally biased region" description="Acidic residues" evidence="4">
    <location>
        <begin position="338"/>
        <end position="353"/>
    </location>
</feature>
<dbReference type="GO" id="GO:0010997">
    <property type="term" value="F:anaphase-promoting complex binding"/>
    <property type="evidence" value="ECO:0007669"/>
    <property type="project" value="TreeGrafter"/>
</dbReference>
<dbReference type="KEGG" id="kaf:KAFR_0D00140"/>
<evidence type="ECO:0000256" key="1">
    <source>
        <dbReference type="ARBA" id="ARBA00004123"/>
    </source>
</evidence>
<feature type="compositionally biased region" description="Polar residues" evidence="4">
    <location>
        <begin position="1015"/>
        <end position="1032"/>
    </location>
</feature>
<keyword evidence="3" id="KW-0539">Nucleus</keyword>
<feature type="compositionally biased region" description="Polar residues" evidence="4">
    <location>
        <begin position="212"/>
        <end position="230"/>
    </location>
</feature>
<feature type="compositionally biased region" description="Basic and acidic residues" evidence="4">
    <location>
        <begin position="369"/>
        <end position="381"/>
    </location>
</feature>
<dbReference type="GeneID" id="13885642"/>
<feature type="compositionally biased region" description="Acidic residues" evidence="4">
    <location>
        <begin position="546"/>
        <end position="567"/>
    </location>
</feature>